<gene>
    <name evidence="2" type="ORF">KDI_01930</name>
</gene>
<keyword evidence="3" id="KW-1185">Reference proteome</keyword>
<keyword evidence="1" id="KW-0175">Coiled coil</keyword>
<proteinExistence type="predicted"/>
<evidence type="ECO:0000313" key="2">
    <source>
        <dbReference type="EMBL" id="GCF06629.1"/>
    </source>
</evidence>
<comment type="caution">
    <text evidence="2">The sequence shown here is derived from an EMBL/GenBank/DDBJ whole genome shotgun (WGS) entry which is preliminary data.</text>
</comment>
<dbReference type="EMBL" id="BIXY01000001">
    <property type="protein sequence ID" value="GCF06629.1"/>
    <property type="molecule type" value="Genomic_DNA"/>
</dbReference>
<organism evidence="2 3">
    <name type="scientific">Dictyobacter arantiisoli</name>
    <dbReference type="NCBI Taxonomy" id="2014874"/>
    <lineage>
        <taxon>Bacteria</taxon>
        <taxon>Bacillati</taxon>
        <taxon>Chloroflexota</taxon>
        <taxon>Ktedonobacteria</taxon>
        <taxon>Ktedonobacterales</taxon>
        <taxon>Dictyobacteraceae</taxon>
        <taxon>Dictyobacter</taxon>
    </lineage>
</organism>
<accession>A0A5A5T6H5</accession>
<dbReference type="AlphaFoldDB" id="A0A5A5T6H5"/>
<evidence type="ECO:0000313" key="3">
    <source>
        <dbReference type="Proteomes" id="UP000322530"/>
    </source>
</evidence>
<feature type="coiled-coil region" evidence="1">
    <location>
        <begin position="206"/>
        <end position="233"/>
    </location>
</feature>
<sequence length="234" mass="26797">MDIPRSREHTPSEVTPLDSDDLNYLQLFAHQIDAAFQGHEVPDMSLSQRYDRHTDSGGPQPIGLDGISIDAIPLDVNGSFRSNDQPDHWHQDLYNVHRQERGAQPGPEDLDARAIQEQREHIRGTIQTLGEEIVKERILRDIRAFVTKNPEMAGTMIDTLRPIGQRYSTQLLLLNFSEEGQAHAAWDGNTIITDTQLWKKINAYKEKKLNLDVENAMSRLDVLERVKKQKEKEQ</sequence>
<dbReference type="Proteomes" id="UP000322530">
    <property type="component" value="Unassembled WGS sequence"/>
</dbReference>
<name>A0A5A5T6H5_9CHLR</name>
<evidence type="ECO:0000256" key="1">
    <source>
        <dbReference type="SAM" id="Coils"/>
    </source>
</evidence>
<protein>
    <submittedName>
        <fullName evidence="2">Uncharacterized protein</fullName>
    </submittedName>
</protein>
<reference evidence="2 3" key="1">
    <citation type="submission" date="2019-01" db="EMBL/GenBank/DDBJ databases">
        <title>Draft genome sequence of Dictyobacter sp. Uno17.</title>
        <authorList>
            <person name="Wang C.M."/>
            <person name="Zheng Y."/>
            <person name="Sakai Y."/>
            <person name="Abe K."/>
            <person name="Yokota A."/>
            <person name="Yabe S."/>
        </authorList>
    </citation>
    <scope>NUCLEOTIDE SEQUENCE [LARGE SCALE GENOMIC DNA]</scope>
    <source>
        <strain evidence="2 3">Uno17</strain>
    </source>
</reference>
<dbReference type="RefSeq" id="WP_149399379.1">
    <property type="nucleotide sequence ID" value="NZ_BIXY01000001.1"/>
</dbReference>